<organism evidence="1 2">
    <name type="scientific">Petrocella atlantisensis</name>
    <dbReference type="NCBI Taxonomy" id="2173034"/>
    <lineage>
        <taxon>Bacteria</taxon>
        <taxon>Bacillati</taxon>
        <taxon>Bacillota</taxon>
        <taxon>Clostridia</taxon>
        <taxon>Lachnospirales</taxon>
        <taxon>Vallitaleaceae</taxon>
        <taxon>Petrocella</taxon>
    </lineage>
</organism>
<dbReference type="OrthoDB" id="1739584at2"/>
<dbReference type="AlphaFoldDB" id="A0A3P7P1H5"/>
<evidence type="ECO:0008006" key="3">
    <source>
        <dbReference type="Google" id="ProtNLM"/>
    </source>
</evidence>
<evidence type="ECO:0000313" key="2">
    <source>
        <dbReference type="Proteomes" id="UP000279029"/>
    </source>
</evidence>
<gene>
    <name evidence="1" type="ORF">PATL70BA_3068</name>
</gene>
<dbReference type="KEGG" id="cbar:PATL70BA_3068"/>
<accession>A0A3P7P1H5</accession>
<evidence type="ECO:0000313" key="1">
    <source>
        <dbReference type="EMBL" id="VDN48985.1"/>
    </source>
</evidence>
<protein>
    <recommendedName>
        <fullName evidence="3">DUF2007 domain-containing protein</fullName>
    </recommendedName>
</protein>
<dbReference type="EMBL" id="LR130778">
    <property type="protein sequence ID" value="VDN48985.1"/>
    <property type="molecule type" value="Genomic_DNA"/>
</dbReference>
<dbReference type="Proteomes" id="UP000279029">
    <property type="component" value="Chromosome"/>
</dbReference>
<sequence length="120" mass="13771">MPYCPKCKRDYEEGKTTCTYCEVALVEEEIDEVVNDQLEEIKKLCSVYTLQEADIIIALMNSYEIPAIKKSEQIGDYLTVAMGSSMYGYDIYVPVRLFDQAELLLNAQNIEEEDERSSMT</sequence>
<keyword evidence="2" id="KW-1185">Reference proteome</keyword>
<reference evidence="1 2" key="1">
    <citation type="submission" date="2018-09" db="EMBL/GenBank/DDBJ databases">
        <authorList>
            <person name="Postec A."/>
        </authorList>
    </citation>
    <scope>NUCLEOTIDE SEQUENCE [LARGE SCALE GENOMIC DNA]</scope>
    <source>
        <strain evidence="1">70B-A</strain>
    </source>
</reference>
<name>A0A3P7P1H5_9FIRM</name>
<proteinExistence type="predicted"/>
<dbReference type="RefSeq" id="WP_125138038.1">
    <property type="nucleotide sequence ID" value="NZ_LR130778.1"/>
</dbReference>